<comment type="caution">
    <text evidence="1">The sequence shown here is derived from an EMBL/GenBank/DDBJ whole genome shotgun (WGS) entry which is preliminary data.</text>
</comment>
<protein>
    <submittedName>
        <fullName evidence="1">Uncharacterized protein</fullName>
    </submittedName>
</protein>
<dbReference type="AlphaFoldDB" id="A0A6G0ZQU1"/>
<proteinExistence type="predicted"/>
<reference evidence="1 2" key="1">
    <citation type="submission" date="2019-08" db="EMBL/GenBank/DDBJ databases">
        <title>Whole genome of Aphis craccivora.</title>
        <authorList>
            <person name="Voronova N.V."/>
            <person name="Shulinski R.S."/>
            <person name="Bandarenka Y.V."/>
            <person name="Zhorov D.G."/>
            <person name="Warner D."/>
        </authorList>
    </citation>
    <scope>NUCLEOTIDE SEQUENCE [LARGE SCALE GENOMIC DNA]</scope>
    <source>
        <strain evidence="1">180601</strain>
        <tissue evidence="1">Whole Body</tissue>
    </source>
</reference>
<evidence type="ECO:0000313" key="1">
    <source>
        <dbReference type="EMBL" id="KAF0773978.1"/>
    </source>
</evidence>
<keyword evidence="2" id="KW-1185">Reference proteome</keyword>
<organism evidence="1 2">
    <name type="scientific">Aphis craccivora</name>
    <name type="common">Cowpea aphid</name>
    <dbReference type="NCBI Taxonomy" id="307492"/>
    <lineage>
        <taxon>Eukaryota</taxon>
        <taxon>Metazoa</taxon>
        <taxon>Ecdysozoa</taxon>
        <taxon>Arthropoda</taxon>
        <taxon>Hexapoda</taxon>
        <taxon>Insecta</taxon>
        <taxon>Pterygota</taxon>
        <taxon>Neoptera</taxon>
        <taxon>Paraneoptera</taxon>
        <taxon>Hemiptera</taxon>
        <taxon>Sternorrhyncha</taxon>
        <taxon>Aphidomorpha</taxon>
        <taxon>Aphidoidea</taxon>
        <taxon>Aphididae</taxon>
        <taxon>Aphidini</taxon>
        <taxon>Aphis</taxon>
        <taxon>Aphis</taxon>
    </lineage>
</organism>
<dbReference type="Proteomes" id="UP000478052">
    <property type="component" value="Unassembled WGS sequence"/>
</dbReference>
<sequence>MLFNYKNYTISDSERSDECIDITMIIASRNNAPISNFGGGFQCKSEYPWYIIENKEKQIKKKKNDGKRKFLSRTSFRQNRFFLYGCNSKTNHCKYLKFSPNVNRKDNDLSSNDFKYFISRSISEHEVIATLVKFHKPLSICNIYIKDSKIISQISLPNLTSSWATLIAEIPYRDVLTQTSGDKLSKNF</sequence>
<accession>A0A6G0ZQU1</accession>
<gene>
    <name evidence="1" type="ORF">FWK35_00000220</name>
</gene>
<name>A0A6G0ZQU1_APHCR</name>
<evidence type="ECO:0000313" key="2">
    <source>
        <dbReference type="Proteomes" id="UP000478052"/>
    </source>
</evidence>
<dbReference type="EMBL" id="VUJU01000017">
    <property type="protein sequence ID" value="KAF0773978.1"/>
    <property type="molecule type" value="Genomic_DNA"/>
</dbReference>